<dbReference type="PANTHER" id="PTHR10015:SF445">
    <property type="entry name" value="HEAT STRESS TRANSCRIPTION FACTOR A-4B-LIKE"/>
    <property type="match status" value="1"/>
</dbReference>
<comment type="caution">
    <text evidence="12">The sequence shown here is derived from an EMBL/GenBank/DDBJ whole genome shotgun (WGS) entry which is preliminary data.</text>
</comment>
<keyword evidence="13" id="KW-1185">Reference proteome</keyword>
<dbReference type="OrthoDB" id="60033at2759"/>
<dbReference type="Gene3D" id="1.10.10.10">
    <property type="entry name" value="Winged helix-like DNA-binding domain superfamily/Winged helix DNA-binding domain"/>
    <property type="match status" value="1"/>
</dbReference>
<feature type="coiled-coil region" evidence="9">
    <location>
        <begin position="127"/>
        <end position="179"/>
    </location>
</feature>
<keyword evidence="4" id="KW-0346">Stress response</keyword>
<evidence type="ECO:0000256" key="1">
    <source>
        <dbReference type="ARBA" id="ARBA00004123"/>
    </source>
</evidence>
<keyword evidence="9" id="KW-0175">Coiled coil</keyword>
<dbReference type="InterPro" id="IPR000232">
    <property type="entry name" value="HSF_DNA-bd"/>
</dbReference>
<gene>
    <name evidence="12" type="ORF">IFM89_023161</name>
</gene>
<dbReference type="Pfam" id="PF00447">
    <property type="entry name" value="HSF_DNA-bind"/>
    <property type="match status" value="1"/>
</dbReference>
<dbReference type="AlphaFoldDB" id="A0A835ISQ3"/>
<dbReference type="GO" id="GO:0006357">
    <property type="term" value="P:regulation of transcription by RNA polymerase II"/>
    <property type="evidence" value="ECO:0007669"/>
    <property type="project" value="TreeGrafter"/>
</dbReference>
<dbReference type="GO" id="GO:0034605">
    <property type="term" value="P:cellular response to heat"/>
    <property type="evidence" value="ECO:0007669"/>
    <property type="project" value="TreeGrafter"/>
</dbReference>
<feature type="domain" description="HSF-type DNA-binding" evidence="11">
    <location>
        <begin position="60"/>
        <end position="84"/>
    </location>
</feature>
<evidence type="ECO:0000256" key="2">
    <source>
        <dbReference type="ARBA" id="ARBA00022553"/>
    </source>
</evidence>
<dbReference type="GO" id="GO:0003700">
    <property type="term" value="F:DNA-binding transcription factor activity"/>
    <property type="evidence" value="ECO:0007669"/>
    <property type="project" value="InterPro"/>
</dbReference>
<sequence length="454" mass="51328">MDGSQGGSGSSSSSSNAPAPFLTKTYEMVDDQSTDSVVSWSVTNNSFIVWNHAEFARDLLPKYFKHNNFSSFVRQLNTYGFRKIDPDQWEFANEDFVRGQKHLLKNIHRRKPIHSHSMQNIGQGVLNESVRQELEEEIEKLKNDKALLLLDLQRHSQEKKGMEVQLEVLEGRLHQMEHRQRQMMAFLAQVLQRPGYIPSLMQQSEQNNKKRRLPSADYVCEEANTERNQIVTFKPVLGEWSDAPPMLVVNAEPFEKFEVTLNTWENFLHGVGEASGEDMHCVGGAAAILTDMRASSGDTDMSMQPQSPKLLCSSPHSKDIHSSPELAESTSYVESPVMSSLQLNPDVRPKDLGIDVNSKPAAATTETESPKNEELRTTSSAVPTGANDVFWEQFLTETPGSAETQEVQSERRDTAYRKSESKPVDRGRFWWNTNMKNMDNLTEQMGQLTPSEKT</sequence>
<feature type="region of interest" description="Disordered" evidence="10">
    <location>
        <begin position="398"/>
        <end position="423"/>
    </location>
</feature>
<dbReference type="PANTHER" id="PTHR10015">
    <property type="entry name" value="HEAT SHOCK TRANSCRIPTION FACTOR"/>
    <property type="match status" value="1"/>
</dbReference>
<evidence type="ECO:0000259" key="11">
    <source>
        <dbReference type="PROSITE" id="PS00434"/>
    </source>
</evidence>
<protein>
    <recommendedName>
        <fullName evidence="11">HSF-type DNA-binding domain-containing protein</fullName>
    </recommendedName>
</protein>
<keyword evidence="6" id="KW-0804">Transcription</keyword>
<comment type="subcellular location">
    <subcellularLocation>
        <location evidence="1">Nucleus</location>
    </subcellularLocation>
</comment>
<name>A0A835ISQ3_9MAGN</name>
<evidence type="ECO:0000256" key="3">
    <source>
        <dbReference type="ARBA" id="ARBA00023015"/>
    </source>
</evidence>
<dbReference type="FunFam" id="1.10.10.10:FF:000057">
    <property type="entry name" value="Heat shock transcription factor 1"/>
    <property type="match status" value="1"/>
</dbReference>
<organism evidence="12 13">
    <name type="scientific">Coptis chinensis</name>
    <dbReference type="NCBI Taxonomy" id="261450"/>
    <lineage>
        <taxon>Eukaryota</taxon>
        <taxon>Viridiplantae</taxon>
        <taxon>Streptophyta</taxon>
        <taxon>Embryophyta</taxon>
        <taxon>Tracheophyta</taxon>
        <taxon>Spermatophyta</taxon>
        <taxon>Magnoliopsida</taxon>
        <taxon>Ranunculales</taxon>
        <taxon>Ranunculaceae</taxon>
        <taxon>Coptidoideae</taxon>
        <taxon>Coptis</taxon>
    </lineage>
</organism>
<dbReference type="GO" id="GO:0000978">
    <property type="term" value="F:RNA polymerase II cis-regulatory region sequence-specific DNA binding"/>
    <property type="evidence" value="ECO:0007669"/>
    <property type="project" value="TreeGrafter"/>
</dbReference>
<feature type="compositionally biased region" description="Polar residues" evidence="10">
    <location>
        <begin position="398"/>
        <end position="407"/>
    </location>
</feature>
<comment type="similarity">
    <text evidence="8">Belongs to the HSF family.</text>
</comment>
<evidence type="ECO:0000256" key="6">
    <source>
        <dbReference type="ARBA" id="ARBA00023163"/>
    </source>
</evidence>
<dbReference type="InterPro" id="IPR036390">
    <property type="entry name" value="WH_DNA-bd_sf"/>
</dbReference>
<evidence type="ECO:0000256" key="10">
    <source>
        <dbReference type="SAM" id="MobiDB-lite"/>
    </source>
</evidence>
<dbReference type="SUPFAM" id="SSF46785">
    <property type="entry name" value="Winged helix' DNA-binding domain"/>
    <property type="match status" value="1"/>
</dbReference>
<dbReference type="PRINTS" id="PR00056">
    <property type="entry name" value="HSFDOMAIN"/>
</dbReference>
<dbReference type="InterPro" id="IPR036388">
    <property type="entry name" value="WH-like_DNA-bd_sf"/>
</dbReference>
<evidence type="ECO:0000313" key="12">
    <source>
        <dbReference type="EMBL" id="KAF9621587.1"/>
    </source>
</evidence>
<feature type="compositionally biased region" description="Polar residues" evidence="10">
    <location>
        <begin position="296"/>
        <end position="307"/>
    </location>
</feature>
<evidence type="ECO:0000256" key="8">
    <source>
        <dbReference type="RuleBase" id="RU004020"/>
    </source>
</evidence>
<keyword evidence="3" id="KW-0805">Transcription regulation</keyword>
<feature type="compositionally biased region" description="Basic and acidic residues" evidence="10">
    <location>
        <begin position="408"/>
        <end position="423"/>
    </location>
</feature>
<evidence type="ECO:0000256" key="5">
    <source>
        <dbReference type="ARBA" id="ARBA00023125"/>
    </source>
</evidence>
<reference evidence="12 13" key="1">
    <citation type="submission" date="2020-10" db="EMBL/GenBank/DDBJ databases">
        <title>The Coptis chinensis genome and diversification of protoberbering-type alkaloids.</title>
        <authorList>
            <person name="Wang B."/>
            <person name="Shu S."/>
            <person name="Song C."/>
            <person name="Liu Y."/>
        </authorList>
    </citation>
    <scope>NUCLEOTIDE SEQUENCE [LARGE SCALE GENOMIC DNA]</scope>
    <source>
        <strain evidence="12">HL-2020</strain>
        <tissue evidence="12">Leaf</tissue>
    </source>
</reference>
<accession>A0A835ISQ3</accession>
<keyword evidence="7" id="KW-0539">Nucleus</keyword>
<dbReference type="EMBL" id="JADFTS010000002">
    <property type="protein sequence ID" value="KAF9621587.1"/>
    <property type="molecule type" value="Genomic_DNA"/>
</dbReference>
<dbReference type="SMART" id="SM00415">
    <property type="entry name" value="HSF"/>
    <property type="match status" value="1"/>
</dbReference>
<dbReference type="Proteomes" id="UP000631114">
    <property type="component" value="Unassembled WGS sequence"/>
</dbReference>
<proteinExistence type="inferred from homology"/>
<evidence type="ECO:0000256" key="7">
    <source>
        <dbReference type="ARBA" id="ARBA00023242"/>
    </source>
</evidence>
<evidence type="ECO:0000313" key="13">
    <source>
        <dbReference type="Proteomes" id="UP000631114"/>
    </source>
</evidence>
<evidence type="ECO:0000256" key="4">
    <source>
        <dbReference type="ARBA" id="ARBA00023016"/>
    </source>
</evidence>
<dbReference type="GO" id="GO:0005634">
    <property type="term" value="C:nucleus"/>
    <property type="evidence" value="ECO:0007669"/>
    <property type="project" value="UniProtKB-SubCell"/>
</dbReference>
<feature type="compositionally biased region" description="Polar residues" evidence="10">
    <location>
        <begin position="328"/>
        <end position="343"/>
    </location>
</feature>
<feature type="region of interest" description="Disordered" evidence="10">
    <location>
        <begin position="296"/>
        <end position="384"/>
    </location>
</feature>
<keyword evidence="2" id="KW-0597">Phosphoprotein</keyword>
<keyword evidence="5" id="KW-0238">DNA-binding</keyword>
<evidence type="ECO:0000256" key="9">
    <source>
        <dbReference type="SAM" id="Coils"/>
    </source>
</evidence>
<dbReference type="PROSITE" id="PS00434">
    <property type="entry name" value="HSF_DOMAIN"/>
    <property type="match status" value="1"/>
</dbReference>